<keyword evidence="1" id="KW-0175">Coiled coil</keyword>
<proteinExistence type="predicted"/>
<evidence type="ECO:0000256" key="1">
    <source>
        <dbReference type="SAM" id="Coils"/>
    </source>
</evidence>
<dbReference type="EMBL" id="LK932540">
    <property type="protein sequence ID" value="CDS90419.1"/>
    <property type="molecule type" value="Genomic_DNA"/>
</dbReference>
<evidence type="ECO:0000313" key="2">
    <source>
        <dbReference type="EMBL" id="CDS90419.1"/>
    </source>
</evidence>
<organism evidence="2">
    <name type="scientific">Clostridioides difficile</name>
    <name type="common">Peptoclostridium difficile</name>
    <dbReference type="NCBI Taxonomy" id="1496"/>
    <lineage>
        <taxon>Bacteria</taxon>
        <taxon>Bacillati</taxon>
        <taxon>Bacillota</taxon>
        <taxon>Clostridia</taxon>
        <taxon>Peptostreptococcales</taxon>
        <taxon>Peptostreptococcaceae</taxon>
        <taxon>Clostridioides</taxon>
    </lineage>
</organism>
<gene>
    <name evidence="2" type="ORF">BN1096_840022</name>
</gene>
<reference evidence="2" key="1">
    <citation type="submission" date="2014-07" db="EMBL/GenBank/DDBJ databases">
        <authorList>
            <person name="Monot Marc"/>
        </authorList>
    </citation>
    <scope>NUCLEOTIDE SEQUENCE</scope>
</reference>
<dbReference type="RefSeq" id="WP_021435032.1">
    <property type="nucleotide sequence ID" value="NZ_BISY01000043.1"/>
</dbReference>
<dbReference type="AlphaFoldDB" id="A0A069AM80"/>
<sequence length="89" mass="10709">MENIFWWSFMDLEEAEKVVTEESIKDLENAINEIENEAEEVKILIIKKNGDEKYINFKHDGYMKDVIKDRIVQCFEEIKIMHETILEEI</sequence>
<name>A0A069AM80_CLODI</name>
<protein>
    <submittedName>
        <fullName evidence="2">Uncharacterized protein</fullName>
    </submittedName>
</protein>
<accession>A0A069AM80</accession>
<feature type="coiled-coil region" evidence="1">
    <location>
        <begin position="10"/>
        <end position="47"/>
    </location>
</feature>